<name>A0A1H4P441_9BACT</name>
<reference evidence="1 2" key="1">
    <citation type="submission" date="2016-10" db="EMBL/GenBank/DDBJ databases">
        <authorList>
            <person name="de Groot N.N."/>
        </authorList>
    </citation>
    <scope>NUCLEOTIDE SEQUENCE [LARGE SCALE GENOMIC DNA]</scope>
    <source>
        <strain evidence="1 2">AB35.6</strain>
    </source>
</reference>
<accession>A0A1H4P441</accession>
<dbReference type="InterPro" id="IPR013783">
    <property type="entry name" value="Ig-like_fold"/>
</dbReference>
<evidence type="ECO:0008006" key="3">
    <source>
        <dbReference type="Google" id="ProtNLM"/>
    </source>
</evidence>
<dbReference type="EMBL" id="FNSD01000001">
    <property type="protein sequence ID" value="SEC02085.1"/>
    <property type="molecule type" value="Genomic_DNA"/>
</dbReference>
<dbReference type="OrthoDB" id="127173at2"/>
<evidence type="ECO:0000313" key="1">
    <source>
        <dbReference type="EMBL" id="SEC02085.1"/>
    </source>
</evidence>
<protein>
    <recommendedName>
        <fullName evidence="3">Abnormal spindle-like microcephaly-assoc'd, ASPM-SPD-2-Hydin</fullName>
    </recommendedName>
</protein>
<sequence length="560" mass="54551">MTSAATTVTLANNGNASIVLGSATVTGDFSIVANSCGASLGVGARCTLTLRFTPAASGIRTGTLSLADASNNHTVTLTGTGVAAFQIVLTPAAVNFGSQIVGTATAITNITISNTGSSTGALGSISVSGDFVLRANTCGASLAAQTGCTVSIVFMPSAVGTRTGLLTVMNAAGTQTATLTGTGTAAATDTLSPLSLTFGRQQADTSSAAQVVTLTNSGDASLTLVSTVIVAGDFGVVNGCGPTVPAHRSCGIAVIFSPKSVGTFSGTLQITDVQRVQTITLIGTGFAGPGVSLLPSTIAFAATGVGVAGTGERLTLTNNGEVPIALTGITLTGDFGIVAGSSTCAITATVPVGGSCSMSVAFLPTASGARSGTVTVSSNAQTQVAQLGGTGVDFALASAGATIQTISNGGSAAYPLLLRPAVSTADPVTYACSGAPAYAKCTVIAQYSDLSAISTVTVTVLTGTATTSLRAAAFILPVLLCLPWYVRRRTVPGHTAFAAISLAVLAGVQGCGSNRAVPIAGNGSGTGAGTTVTPSGSYSLTVSATAAGVTHTVPLTLIVK</sequence>
<gene>
    <name evidence="1" type="ORF">SAMN05443244_2444</name>
</gene>
<dbReference type="AlphaFoldDB" id="A0A1H4P441"/>
<dbReference type="NCBIfam" id="NF012200">
    <property type="entry name" value="choice_anch_D"/>
    <property type="match status" value="4"/>
</dbReference>
<organism evidence="1 2">
    <name type="scientific">Terriglobus roseus</name>
    <dbReference type="NCBI Taxonomy" id="392734"/>
    <lineage>
        <taxon>Bacteria</taxon>
        <taxon>Pseudomonadati</taxon>
        <taxon>Acidobacteriota</taxon>
        <taxon>Terriglobia</taxon>
        <taxon>Terriglobales</taxon>
        <taxon>Acidobacteriaceae</taxon>
        <taxon>Terriglobus</taxon>
    </lineage>
</organism>
<dbReference type="Proteomes" id="UP000182409">
    <property type="component" value="Unassembled WGS sequence"/>
</dbReference>
<dbReference type="Gene3D" id="2.60.40.10">
    <property type="entry name" value="Immunoglobulins"/>
    <property type="match status" value="4"/>
</dbReference>
<proteinExistence type="predicted"/>
<evidence type="ECO:0000313" key="2">
    <source>
        <dbReference type="Proteomes" id="UP000182409"/>
    </source>
</evidence>